<comment type="caution">
    <text evidence="2">The sequence shown here is derived from an EMBL/GenBank/DDBJ whole genome shotgun (WGS) entry which is preliminary data.</text>
</comment>
<keyword evidence="3" id="KW-1185">Reference proteome</keyword>
<organism evidence="2 3">
    <name type="scientific">Sphingomonas kyeonggiensis</name>
    <dbReference type="NCBI Taxonomy" id="1268553"/>
    <lineage>
        <taxon>Bacteria</taxon>
        <taxon>Pseudomonadati</taxon>
        <taxon>Pseudomonadota</taxon>
        <taxon>Alphaproteobacteria</taxon>
        <taxon>Sphingomonadales</taxon>
        <taxon>Sphingomonadaceae</taxon>
        <taxon>Sphingomonas</taxon>
    </lineage>
</organism>
<keyword evidence="1" id="KW-0812">Transmembrane</keyword>
<proteinExistence type="predicted"/>
<feature type="transmembrane region" description="Helical" evidence="1">
    <location>
        <begin position="35"/>
        <end position="53"/>
    </location>
</feature>
<accession>A0A7W7K4A6</accession>
<feature type="transmembrane region" description="Helical" evidence="1">
    <location>
        <begin position="60"/>
        <end position="76"/>
    </location>
</feature>
<gene>
    <name evidence="2" type="ORF">HNP52_003458</name>
</gene>
<keyword evidence="1" id="KW-1133">Transmembrane helix</keyword>
<evidence type="ECO:0008006" key="4">
    <source>
        <dbReference type="Google" id="ProtNLM"/>
    </source>
</evidence>
<protein>
    <recommendedName>
        <fullName evidence="4">DUF3325 domain-containing protein</fullName>
    </recommendedName>
</protein>
<evidence type="ECO:0000256" key="1">
    <source>
        <dbReference type="SAM" id="Phobius"/>
    </source>
</evidence>
<dbReference type="RefSeq" id="WP_184168834.1">
    <property type="nucleotide sequence ID" value="NZ_JACHLN010000003.1"/>
</dbReference>
<dbReference type="Proteomes" id="UP000575241">
    <property type="component" value="Unassembled WGS sequence"/>
</dbReference>
<sequence length="100" mass="10863">MSLEVALFGYAGFANLARGRGRSGTARPDRLRARIFGWLLILCSFLAAIHRFGPYQAVPAWLAILSVSGVILVLILSRWQAIATAPWIAITAIALLLCLL</sequence>
<dbReference type="AlphaFoldDB" id="A0A7W7K4A6"/>
<evidence type="ECO:0000313" key="2">
    <source>
        <dbReference type="EMBL" id="MBB4840366.1"/>
    </source>
</evidence>
<reference evidence="2 3" key="1">
    <citation type="submission" date="2020-08" db="EMBL/GenBank/DDBJ databases">
        <title>Functional genomics of gut bacteria from endangered species of beetles.</title>
        <authorList>
            <person name="Carlos-Shanley C."/>
        </authorList>
    </citation>
    <scope>NUCLEOTIDE SEQUENCE [LARGE SCALE GENOMIC DNA]</scope>
    <source>
        <strain evidence="2 3">S00224</strain>
    </source>
</reference>
<keyword evidence="1" id="KW-0472">Membrane</keyword>
<feature type="transmembrane region" description="Helical" evidence="1">
    <location>
        <begin position="82"/>
        <end position="99"/>
    </location>
</feature>
<evidence type="ECO:0000313" key="3">
    <source>
        <dbReference type="Proteomes" id="UP000575241"/>
    </source>
</evidence>
<name>A0A7W7K4A6_9SPHN</name>
<dbReference type="EMBL" id="JACHLN010000003">
    <property type="protein sequence ID" value="MBB4840366.1"/>
    <property type="molecule type" value="Genomic_DNA"/>
</dbReference>